<sequence length="153" mass="17727">MRPQVVDRSSVINASKSAVWDRIITPEGISDEMRPWMTMSMPRGTEELTIDNVPVGEPLGKAWMRLFGLIPFDYDALTIAELDPGNGFHEKSTMLSMRRWEHERTLTEIDADSVEVHDRLTFEARLPLFGPILRRIVTAFFAHRHRRLARYFS</sequence>
<reference evidence="1 2" key="1">
    <citation type="submission" date="2023-07" db="EMBL/GenBank/DDBJ databases">
        <title>Sorghum-associated microbial communities from plants grown in Nebraska, USA.</title>
        <authorList>
            <person name="Schachtman D."/>
        </authorList>
    </citation>
    <scope>NUCLEOTIDE SEQUENCE [LARGE SCALE GENOMIC DNA]</scope>
    <source>
        <strain evidence="1 2">BE248</strain>
    </source>
</reference>
<organism evidence="1 2">
    <name type="scientific">Aeromicrobium panaciterrae</name>
    <dbReference type="NCBI Taxonomy" id="363861"/>
    <lineage>
        <taxon>Bacteria</taxon>
        <taxon>Bacillati</taxon>
        <taxon>Actinomycetota</taxon>
        <taxon>Actinomycetes</taxon>
        <taxon>Propionibacteriales</taxon>
        <taxon>Nocardioidaceae</taxon>
        <taxon>Aeromicrobium</taxon>
    </lineage>
</organism>
<dbReference type="SUPFAM" id="SSF55961">
    <property type="entry name" value="Bet v1-like"/>
    <property type="match status" value="1"/>
</dbReference>
<evidence type="ECO:0000313" key="1">
    <source>
        <dbReference type="EMBL" id="MDR7085538.1"/>
    </source>
</evidence>
<gene>
    <name evidence="1" type="ORF">J2X11_000377</name>
</gene>
<dbReference type="EMBL" id="JAVDWH010000001">
    <property type="protein sequence ID" value="MDR7085538.1"/>
    <property type="molecule type" value="Genomic_DNA"/>
</dbReference>
<name>A0ABU1UK34_9ACTN</name>
<keyword evidence="2" id="KW-1185">Reference proteome</keyword>
<protein>
    <recommendedName>
        <fullName evidence="3">Ligand-binding SRPBCC domain-containing protein</fullName>
    </recommendedName>
</protein>
<proteinExistence type="predicted"/>
<evidence type="ECO:0008006" key="3">
    <source>
        <dbReference type="Google" id="ProtNLM"/>
    </source>
</evidence>
<accession>A0ABU1UK34</accession>
<dbReference type="Proteomes" id="UP001257739">
    <property type="component" value="Unassembled WGS sequence"/>
</dbReference>
<dbReference type="RefSeq" id="WP_309966042.1">
    <property type="nucleotide sequence ID" value="NZ_JAVDWH010000001.1"/>
</dbReference>
<dbReference type="Gene3D" id="3.30.530.20">
    <property type="match status" value="1"/>
</dbReference>
<evidence type="ECO:0000313" key="2">
    <source>
        <dbReference type="Proteomes" id="UP001257739"/>
    </source>
</evidence>
<dbReference type="InterPro" id="IPR023393">
    <property type="entry name" value="START-like_dom_sf"/>
</dbReference>
<comment type="caution">
    <text evidence="1">The sequence shown here is derived from an EMBL/GenBank/DDBJ whole genome shotgun (WGS) entry which is preliminary data.</text>
</comment>